<keyword evidence="2" id="KW-0804">Transcription</keyword>
<evidence type="ECO:0000256" key="1">
    <source>
        <dbReference type="ARBA" id="ARBA00023015"/>
    </source>
</evidence>
<dbReference type="InterPro" id="IPR007050">
    <property type="entry name" value="HTH_bacterioopsin"/>
</dbReference>
<keyword evidence="5" id="KW-1185">Reference proteome</keyword>
<feature type="domain" description="HTH bat-type" evidence="3">
    <location>
        <begin position="150"/>
        <end position="202"/>
    </location>
</feature>
<dbReference type="RefSeq" id="WP_142443218.1">
    <property type="nucleotide sequence ID" value="NZ_SESI01000002.1"/>
</dbReference>
<dbReference type="PANTHER" id="PTHR34236:SF1">
    <property type="entry name" value="DIMETHYL SULFOXIDE REDUCTASE TRANSCRIPTIONAL ACTIVATOR"/>
    <property type="match status" value="1"/>
</dbReference>
<name>A0A544QMI7_9EURY</name>
<sequence>MTEARLTVTLPEAVWIGDVSTTHPDTTFTVLTAVPDEDVGFGLVRLTGPDIEAVLEDIEGYDQITELSVLQQADAQATIQFRTTMPLVQLSARASGMPIEFPMEIRGGEATVDVTGPHERLSELVTQLRNFDLPFDVEYVQERLHTSQLLSETQRELVLKAVELGYYDTPRECSLTDVADAAGTAKSTCSETLHRAEESIIKHFVDDIPTPIESDQRISAPE</sequence>
<evidence type="ECO:0000256" key="2">
    <source>
        <dbReference type="ARBA" id="ARBA00023163"/>
    </source>
</evidence>
<keyword evidence="1" id="KW-0805">Transcription regulation</keyword>
<dbReference type="EMBL" id="SESI01000002">
    <property type="protein sequence ID" value="TQQ80094.1"/>
    <property type="molecule type" value="Genomic_DNA"/>
</dbReference>
<proteinExistence type="predicted"/>
<accession>A0A544QMI7</accession>
<dbReference type="PANTHER" id="PTHR34236">
    <property type="entry name" value="DIMETHYL SULFOXIDE REDUCTASE TRANSCRIPTIONAL ACTIVATOR"/>
    <property type="match status" value="1"/>
</dbReference>
<dbReference type="OrthoDB" id="51502at2157"/>
<evidence type="ECO:0000259" key="3">
    <source>
        <dbReference type="Pfam" id="PF04967"/>
    </source>
</evidence>
<dbReference type="Pfam" id="PF04967">
    <property type="entry name" value="HTH_10"/>
    <property type="match status" value="1"/>
</dbReference>
<protein>
    <submittedName>
        <fullName evidence="4">Helix-turn-helix domain-containing protein</fullName>
    </submittedName>
</protein>
<evidence type="ECO:0000313" key="5">
    <source>
        <dbReference type="Proteomes" id="UP000315385"/>
    </source>
</evidence>
<dbReference type="Proteomes" id="UP000315385">
    <property type="component" value="Unassembled WGS sequence"/>
</dbReference>
<reference evidence="4 5" key="1">
    <citation type="submission" date="2019-02" db="EMBL/GenBank/DDBJ databases">
        <title>Halonotius sp. a new haloqrchaeon isolated from saline water.</title>
        <authorList>
            <person name="Duran-Viseras A."/>
            <person name="Sanchez-Porro C."/>
            <person name="Ventosa A."/>
        </authorList>
    </citation>
    <scope>NUCLEOTIDE SEQUENCE [LARGE SCALE GENOMIC DNA]</scope>
    <source>
        <strain evidence="4 5">F9-27</strain>
    </source>
</reference>
<gene>
    <name evidence="4" type="ORF">EWF95_06255</name>
</gene>
<dbReference type="AlphaFoldDB" id="A0A544QMI7"/>
<organism evidence="4 5">
    <name type="scientific">Halonotius roseus</name>
    <dbReference type="NCBI Taxonomy" id="2511997"/>
    <lineage>
        <taxon>Archaea</taxon>
        <taxon>Methanobacteriati</taxon>
        <taxon>Methanobacteriota</taxon>
        <taxon>Stenosarchaea group</taxon>
        <taxon>Halobacteria</taxon>
        <taxon>Halobacteriales</taxon>
        <taxon>Haloferacaceae</taxon>
        <taxon>Halonotius</taxon>
    </lineage>
</organism>
<comment type="caution">
    <text evidence="4">The sequence shown here is derived from an EMBL/GenBank/DDBJ whole genome shotgun (WGS) entry which is preliminary data.</text>
</comment>
<evidence type="ECO:0000313" key="4">
    <source>
        <dbReference type="EMBL" id="TQQ80094.1"/>
    </source>
</evidence>